<proteinExistence type="predicted"/>
<dbReference type="InterPro" id="IPR010496">
    <property type="entry name" value="AL/BT2_dom"/>
</dbReference>
<sequence>MIFKKNNTLNKMNNRPISELRLFAFSAMCMGLFVLTGFKSHVNKNARSNDGYLSIFDGKTLKGWQGDSTYWKVENGCIIGEVTPSTILKRNTFLIWRGGTTKNFELKVDYRITKGGNSGINYRSTEVPDVPYALRGYQEDIDGANQYTGQNYEERGRCIIAFRGQKATLPVVSKPISSLAVNNIWTASQPSSLGDKDSLTQYIHDGWNECHIIAKGNHLWHYVNGVLMSEVIDNDTANRSFSGLLGVQVHVGPPMKVEYKNFMIKMLSE</sequence>
<evidence type="ECO:0000313" key="4">
    <source>
        <dbReference type="Proteomes" id="UP000199031"/>
    </source>
</evidence>
<evidence type="ECO:0000256" key="1">
    <source>
        <dbReference type="SAM" id="Phobius"/>
    </source>
</evidence>
<gene>
    <name evidence="3" type="ORF">SAMN05444277_11354</name>
</gene>
<organism evidence="3 4">
    <name type="scientific">Parafilimonas terrae</name>
    <dbReference type="NCBI Taxonomy" id="1465490"/>
    <lineage>
        <taxon>Bacteria</taxon>
        <taxon>Pseudomonadati</taxon>
        <taxon>Bacteroidota</taxon>
        <taxon>Chitinophagia</taxon>
        <taxon>Chitinophagales</taxon>
        <taxon>Chitinophagaceae</taxon>
        <taxon>Parafilimonas</taxon>
    </lineage>
</organism>
<accession>A0A1I5YN10</accession>
<protein>
    <recommendedName>
        <fullName evidence="2">3-keto-alpha-glucoside-1,2-lyase/3-keto-2-hydroxy-glucal hydratase domain-containing protein</fullName>
    </recommendedName>
</protein>
<dbReference type="Proteomes" id="UP000199031">
    <property type="component" value="Unassembled WGS sequence"/>
</dbReference>
<keyword evidence="1" id="KW-1133">Transmembrane helix</keyword>
<keyword evidence="4" id="KW-1185">Reference proteome</keyword>
<dbReference type="GO" id="GO:0016787">
    <property type="term" value="F:hydrolase activity"/>
    <property type="evidence" value="ECO:0007669"/>
    <property type="project" value="InterPro"/>
</dbReference>
<dbReference type="Pfam" id="PF06439">
    <property type="entry name" value="3keto-disac_hyd"/>
    <property type="match status" value="1"/>
</dbReference>
<reference evidence="3 4" key="1">
    <citation type="submission" date="2016-10" db="EMBL/GenBank/DDBJ databases">
        <authorList>
            <person name="de Groot N.N."/>
        </authorList>
    </citation>
    <scope>NUCLEOTIDE SEQUENCE [LARGE SCALE GENOMIC DNA]</scope>
    <source>
        <strain evidence="3 4">DSM 28286</strain>
    </source>
</reference>
<name>A0A1I5YN10_9BACT</name>
<evidence type="ECO:0000259" key="2">
    <source>
        <dbReference type="Pfam" id="PF06439"/>
    </source>
</evidence>
<feature type="transmembrane region" description="Helical" evidence="1">
    <location>
        <begin position="20"/>
        <end position="38"/>
    </location>
</feature>
<feature type="domain" description="3-keto-alpha-glucoside-1,2-lyase/3-keto-2-hydroxy-glucal hydratase" evidence="2">
    <location>
        <begin position="53"/>
        <end position="265"/>
    </location>
</feature>
<dbReference type="EMBL" id="FOXQ01000013">
    <property type="protein sequence ID" value="SFQ45644.1"/>
    <property type="molecule type" value="Genomic_DNA"/>
</dbReference>
<keyword evidence="1" id="KW-0812">Transmembrane</keyword>
<dbReference type="STRING" id="1465490.SAMN05444277_11354"/>
<dbReference type="AlphaFoldDB" id="A0A1I5YN10"/>
<evidence type="ECO:0000313" key="3">
    <source>
        <dbReference type="EMBL" id="SFQ45644.1"/>
    </source>
</evidence>
<keyword evidence="1" id="KW-0472">Membrane</keyword>
<dbReference type="Gene3D" id="2.60.120.560">
    <property type="entry name" value="Exo-inulinase, domain 1"/>
    <property type="match status" value="1"/>
</dbReference>